<accession>A0A4Q7N5E7</accession>
<dbReference type="Pfam" id="PF07980">
    <property type="entry name" value="SusD_RagB"/>
    <property type="match status" value="1"/>
</dbReference>
<evidence type="ECO:0000259" key="7">
    <source>
        <dbReference type="Pfam" id="PF14322"/>
    </source>
</evidence>
<evidence type="ECO:0000259" key="6">
    <source>
        <dbReference type="Pfam" id="PF07980"/>
    </source>
</evidence>
<evidence type="ECO:0000313" key="9">
    <source>
        <dbReference type="Proteomes" id="UP000293874"/>
    </source>
</evidence>
<dbReference type="GO" id="GO:0009279">
    <property type="term" value="C:cell outer membrane"/>
    <property type="evidence" value="ECO:0007669"/>
    <property type="project" value="UniProtKB-SubCell"/>
</dbReference>
<keyword evidence="5" id="KW-0998">Cell outer membrane</keyword>
<gene>
    <name evidence="8" type="ORF">EV199_2099</name>
</gene>
<dbReference type="Gene3D" id="1.25.40.390">
    <property type="match status" value="1"/>
</dbReference>
<name>A0A4Q7N5E7_9BACT</name>
<dbReference type="PROSITE" id="PS51257">
    <property type="entry name" value="PROKAR_LIPOPROTEIN"/>
    <property type="match status" value="1"/>
</dbReference>
<dbReference type="InterPro" id="IPR012944">
    <property type="entry name" value="SusD_RagB_dom"/>
</dbReference>
<evidence type="ECO:0000256" key="5">
    <source>
        <dbReference type="ARBA" id="ARBA00023237"/>
    </source>
</evidence>
<feature type="domain" description="SusD-like N-terminal" evidence="7">
    <location>
        <begin position="28"/>
        <end position="222"/>
    </location>
</feature>
<keyword evidence="4" id="KW-0472">Membrane</keyword>
<keyword evidence="3" id="KW-0732">Signal</keyword>
<dbReference type="InterPro" id="IPR033985">
    <property type="entry name" value="SusD-like_N"/>
</dbReference>
<comment type="similarity">
    <text evidence="2">Belongs to the SusD family.</text>
</comment>
<dbReference type="CDD" id="cd08977">
    <property type="entry name" value="SusD"/>
    <property type="match status" value="1"/>
</dbReference>
<dbReference type="AlphaFoldDB" id="A0A4Q7N5E7"/>
<comment type="caution">
    <text evidence="8">The sequence shown here is derived from an EMBL/GenBank/DDBJ whole genome shotgun (WGS) entry which is preliminary data.</text>
</comment>
<proteinExistence type="inferred from homology"/>
<evidence type="ECO:0000256" key="2">
    <source>
        <dbReference type="ARBA" id="ARBA00006275"/>
    </source>
</evidence>
<comment type="subcellular location">
    <subcellularLocation>
        <location evidence="1">Cell outer membrane</location>
    </subcellularLocation>
</comment>
<evidence type="ECO:0000256" key="3">
    <source>
        <dbReference type="ARBA" id="ARBA00022729"/>
    </source>
</evidence>
<dbReference type="Pfam" id="PF14322">
    <property type="entry name" value="SusD-like_3"/>
    <property type="match status" value="1"/>
</dbReference>
<feature type="domain" description="RagB/SusD" evidence="6">
    <location>
        <begin position="342"/>
        <end position="528"/>
    </location>
</feature>
<evidence type="ECO:0000256" key="1">
    <source>
        <dbReference type="ARBA" id="ARBA00004442"/>
    </source>
</evidence>
<protein>
    <submittedName>
        <fullName evidence="8">Putative outer membrane starch-binding protein</fullName>
    </submittedName>
</protein>
<dbReference type="EMBL" id="SGXA01000001">
    <property type="protein sequence ID" value="RZS76220.1"/>
    <property type="molecule type" value="Genomic_DNA"/>
</dbReference>
<reference evidence="8 9" key="1">
    <citation type="submission" date="2019-02" db="EMBL/GenBank/DDBJ databases">
        <title>Genomic Encyclopedia of Type Strains, Phase IV (KMG-IV): sequencing the most valuable type-strain genomes for metagenomic binning, comparative biology and taxonomic classification.</title>
        <authorList>
            <person name="Goeker M."/>
        </authorList>
    </citation>
    <scope>NUCLEOTIDE SEQUENCE [LARGE SCALE GENOMIC DNA]</scope>
    <source>
        <strain evidence="8 9">DSM 18116</strain>
    </source>
</reference>
<dbReference type="SUPFAM" id="SSF48452">
    <property type="entry name" value="TPR-like"/>
    <property type="match status" value="1"/>
</dbReference>
<organism evidence="8 9">
    <name type="scientific">Pseudobacter ginsenosidimutans</name>
    <dbReference type="NCBI Taxonomy" id="661488"/>
    <lineage>
        <taxon>Bacteria</taxon>
        <taxon>Pseudomonadati</taxon>
        <taxon>Bacteroidota</taxon>
        <taxon>Chitinophagia</taxon>
        <taxon>Chitinophagales</taxon>
        <taxon>Chitinophagaceae</taxon>
        <taxon>Pseudobacter</taxon>
    </lineage>
</organism>
<keyword evidence="9" id="KW-1185">Reference proteome</keyword>
<dbReference type="Proteomes" id="UP000293874">
    <property type="component" value="Unassembled WGS sequence"/>
</dbReference>
<sequence length="528" mass="59984">MINKIDMKRFVLLLTIAATLASSCSKVLDKDPDFVSPDNYYNNEADLMKALNGVYNRLIDQNQRMYSRGLFSYLVVSDEAFFRNISINNIRVMVFDAGDLDIGRIWECMYEAINRANLLLENVHKAKMDEVQRNAIKGEALFLRAYFYYLLADLYGPVPLKLYSTKSPLDANLPRTPLADVYAQVVKDMKEAETLVNEITHFTHNERVSKTAVQAVLARVFLKMAGEPLRDVSKYNDALEYANKVINSGHHSLNPDFKQIFINHSRNINDSKECLWEVGMYGNKIGNYDQAGSVGVENGIECPNEAIGYSGGAMKTTAKLYNLFGTKDTLRRDWSIAPYRYVASGTTAVKTNWTTAQIYERNPGKWRREYENEAKARLYNSTNFPLVRYSDVLLMKAEAENEVYNGPTAEAYEAINMVRRRAFGKPVDIADADADIPANLTKDDFFVELQNERLRELCFEGIRKHDLIRWGSYVFTMKNLAADITANAPSTWKYAASAGNNVTARNVLFPIPITELTINDKIEQNEGY</sequence>
<evidence type="ECO:0000256" key="4">
    <source>
        <dbReference type="ARBA" id="ARBA00023136"/>
    </source>
</evidence>
<evidence type="ECO:0000313" key="8">
    <source>
        <dbReference type="EMBL" id="RZS76220.1"/>
    </source>
</evidence>
<dbReference type="InterPro" id="IPR011990">
    <property type="entry name" value="TPR-like_helical_dom_sf"/>
</dbReference>